<protein>
    <recommendedName>
        <fullName evidence="1">B30.2/SPRY domain-containing protein</fullName>
    </recommendedName>
</protein>
<reference evidence="2 3" key="1">
    <citation type="submission" date="2021-08" db="EMBL/GenBank/DDBJ databases">
        <title>Draft Genome Sequence of Phanerochaete sordida strain YK-624.</title>
        <authorList>
            <person name="Mori T."/>
            <person name="Dohra H."/>
            <person name="Suzuki T."/>
            <person name="Kawagishi H."/>
            <person name="Hirai H."/>
        </authorList>
    </citation>
    <scope>NUCLEOTIDE SEQUENCE [LARGE SCALE GENOMIC DNA]</scope>
    <source>
        <strain evidence="2 3">YK-624</strain>
    </source>
</reference>
<evidence type="ECO:0000313" key="2">
    <source>
        <dbReference type="EMBL" id="GJE99519.1"/>
    </source>
</evidence>
<organism evidence="2 3">
    <name type="scientific">Phanerochaete sordida</name>
    <dbReference type="NCBI Taxonomy" id="48140"/>
    <lineage>
        <taxon>Eukaryota</taxon>
        <taxon>Fungi</taxon>
        <taxon>Dikarya</taxon>
        <taxon>Basidiomycota</taxon>
        <taxon>Agaricomycotina</taxon>
        <taxon>Agaricomycetes</taxon>
        <taxon>Polyporales</taxon>
        <taxon>Phanerochaetaceae</taxon>
        <taxon>Phanerochaete</taxon>
    </lineage>
</organism>
<dbReference type="InterPro" id="IPR013320">
    <property type="entry name" value="ConA-like_dom_sf"/>
</dbReference>
<dbReference type="Gene3D" id="2.60.120.920">
    <property type="match status" value="1"/>
</dbReference>
<proteinExistence type="predicted"/>
<comment type="caution">
    <text evidence="2">The sequence shown here is derived from an EMBL/GenBank/DDBJ whole genome shotgun (WGS) entry which is preliminary data.</text>
</comment>
<dbReference type="InterPro" id="IPR003877">
    <property type="entry name" value="SPRY_dom"/>
</dbReference>
<keyword evidence="3" id="KW-1185">Reference proteome</keyword>
<dbReference type="InterPro" id="IPR032675">
    <property type="entry name" value="LRR_dom_sf"/>
</dbReference>
<evidence type="ECO:0000259" key="1">
    <source>
        <dbReference type="PROSITE" id="PS50188"/>
    </source>
</evidence>
<dbReference type="Proteomes" id="UP000703269">
    <property type="component" value="Unassembled WGS sequence"/>
</dbReference>
<dbReference type="InterPro" id="IPR001870">
    <property type="entry name" value="B30.2/SPRY"/>
</dbReference>
<dbReference type="PROSITE" id="PS50188">
    <property type="entry name" value="B302_SPRY"/>
    <property type="match status" value="1"/>
</dbReference>
<feature type="domain" description="B30.2/SPRY" evidence="1">
    <location>
        <begin position="1"/>
        <end position="191"/>
    </location>
</feature>
<dbReference type="Pfam" id="PF00622">
    <property type="entry name" value="SPRY"/>
    <property type="match status" value="1"/>
</dbReference>
<dbReference type="InterPro" id="IPR043136">
    <property type="entry name" value="B30.2/SPRY_sf"/>
</dbReference>
<dbReference type="Gene3D" id="3.80.10.10">
    <property type="entry name" value="Ribonuclease Inhibitor"/>
    <property type="match status" value="1"/>
</dbReference>
<dbReference type="EMBL" id="BPQB01000111">
    <property type="protein sequence ID" value="GJE99519.1"/>
    <property type="molecule type" value="Genomic_DNA"/>
</dbReference>
<dbReference type="SUPFAM" id="SSF52047">
    <property type="entry name" value="RNI-like"/>
    <property type="match status" value="1"/>
</dbReference>
<sequence>MRDRTFPGRKLRSISPKWAVTTRPSGERRFTGSADALEEDGAIYADHMPVAAADGLQYFEVRVDVLQGFYAGVGIFQYSAPSAGSPSPYQNISHRKVWWSDGLLESLKTTTRIRPRLPREEFSDGDVIGCGIRVDENILFLTKNGNWLGDYAVDARSDSRFAVFIHPTHVQEPSSRQRRVDLRISFGKVHRDALVPAQTYLMRLDGARNRRAKGHAPLPPEIISIIVHYVISGPTRWGRSALARLRLVCSLWNNTLRAVLFRHITIGEDGSLKPLLEALRADCWGDRDRTPLEILLLLGLGTHATQLQQLAWSDNRWLEQPVPPRVSSALPALVRHFCALHTLRLENRSIYSCAQLFAVIHALPSLEQLDLCYVMVDRVGLVRTEHVVGAARRLQALSWTGVTRTANHMAAIAAFVVRFRTGNNASASAVAEAFARSWWRQKDQHRFGCIKSTYKRDTPGTSDWYSWSSDPSNPELTLKWSTLPDAQNGSPSLRFLATLHCDVPEADAVESALKDLGPHLMPNYPITLALGGHTFRGRIPALQARLPFLMPYAHHAGLFTIEGAEKAKDTSAADDSS</sequence>
<evidence type="ECO:0000313" key="3">
    <source>
        <dbReference type="Proteomes" id="UP000703269"/>
    </source>
</evidence>
<name>A0A9P3LMB0_9APHY</name>
<gene>
    <name evidence="2" type="ORF">PsYK624_157850</name>
</gene>
<dbReference type="AlphaFoldDB" id="A0A9P3LMB0"/>
<dbReference type="SUPFAM" id="SSF49899">
    <property type="entry name" value="Concanavalin A-like lectins/glucanases"/>
    <property type="match status" value="1"/>
</dbReference>
<accession>A0A9P3LMB0</accession>